<reference evidence="1 2" key="1">
    <citation type="submission" date="2018-08" db="EMBL/GenBank/DDBJ databases">
        <title>Chitinophagaceae sp. K23C18032701, a novel bacterium isolated from forest soil.</title>
        <authorList>
            <person name="Wang C."/>
        </authorList>
    </citation>
    <scope>NUCLEOTIDE SEQUENCE [LARGE SCALE GENOMIC DNA]</scope>
    <source>
        <strain evidence="1 2">K23C18032701</strain>
    </source>
</reference>
<name>A0A3E1NQC4_9BACT</name>
<accession>A0A3E1NQC4</accession>
<dbReference type="EMBL" id="QTJU01000001">
    <property type="protein sequence ID" value="RFM30159.1"/>
    <property type="molecule type" value="Genomic_DNA"/>
</dbReference>
<comment type="caution">
    <text evidence="1">The sequence shown here is derived from an EMBL/GenBank/DDBJ whole genome shotgun (WGS) entry which is preliminary data.</text>
</comment>
<dbReference type="Proteomes" id="UP000261284">
    <property type="component" value="Unassembled WGS sequence"/>
</dbReference>
<evidence type="ECO:0000313" key="1">
    <source>
        <dbReference type="EMBL" id="RFM30159.1"/>
    </source>
</evidence>
<evidence type="ECO:0000313" key="2">
    <source>
        <dbReference type="Proteomes" id="UP000261284"/>
    </source>
</evidence>
<dbReference type="AlphaFoldDB" id="A0A3E1NQC4"/>
<proteinExistence type="predicted"/>
<organism evidence="1 2">
    <name type="scientific">Deminuibacter soli</name>
    <dbReference type="NCBI Taxonomy" id="2291815"/>
    <lineage>
        <taxon>Bacteria</taxon>
        <taxon>Pseudomonadati</taxon>
        <taxon>Bacteroidota</taxon>
        <taxon>Chitinophagia</taxon>
        <taxon>Chitinophagales</taxon>
        <taxon>Chitinophagaceae</taxon>
        <taxon>Deminuibacter</taxon>
    </lineage>
</organism>
<sequence length="61" mass="6938">MNTYMCVEFLHRINPAASSCARCIAGILQGLKLNRPALQMHKNEHVCMGNCILSDFIFHFQ</sequence>
<keyword evidence="2" id="KW-1185">Reference proteome</keyword>
<gene>
    <name evidence="1" type="ORF">DXN05_04075</name>
</gene>
<protein>
    <submittedName>
        <fullName evidence="1">Uncharacterized protein</fullName>
    </submittedName>
</protein>